<evidence type="ECO:0000313" key="3">
    <source>
        <dbReference type="EMBL" id="NJC69591.1"/>
    </source>
</evidence>
<dbReference type="PANTHER" id="PTHR40047:SF1">
    <property type="entry name" value="UPF0703 PROTEIN YCGQ"/>
    <property type="match status" value="1"/>
</dbReference>
<feature type="transmembrane region" description="Helical" evidence="1">
    <location>
        <begin position="77"/>
        <end position="96"/>
    </location>
</feature>
<sequence length="235" mass="24785">MNRRMQALVLLLIGAAVLRASAGDLYLRYVKPGLRPLLVLGGVLLVVTAAMSLWHDLRSRTDDGAPGGHAHTHGSRVAWLLIAPVLGILLIAPPALGSYAATHDGSVVQVPTVLRPLPAGDPVHLRISDYAGRAAYAHGAGLTGHLIRLTGFVYTDGQGRPYLARMVLTCCAADAGPVKVGLGGQLPAGLTPDTWVEVTGRYDPTTRTDAINGAVIPYLDVTAVRRIATPHDTYE</sequence>
<keyword evidence="1" id="KW-0472">Membrane</keyword>
<name>A0ABX0XUA4_9ACTN</name>
<gene>
    <name evidence="3" type="ORF">HC031_07630</name>
</gene>
<proteinExistence type="predicted"/>
<comment type="caution">
    <text evidence="3">The sequence shown here is derived from an EMBL/GenBank/DDBJ whole genome shotgun (WGS) entry which is preliminary data.</text>
</comment>
<dbReference type="Pfam" id="PF21537">
    <property type="entry name" value="DUF1980_C"/>
    <property type="match status" value="1"/>
</dbReference>
<keyword evidence="4" id="KW-1185">Reference proteome</keyword>
<evidence type="ECO:0000256" key="1">
    <source>
        <dbReference type="SAM" id="Phobius"/>
    </source>
</evidence>
<dbReference type="InterPro" id="IPR015402">
    <property type="entry name" value="DUF1980"/>
</dbReference>
<dbReference type="RefSeq" id="WP_167924430.1">
    <property type="nucleotide sequence ID" value="NZ_JAATVY010000003.1"/>
</dbReference>
<accession>A0ABX0XUA4</accession>
<keyword evidence="1" id="KW-0812">Transmembrane</keyword>
<organism evidence="3 4">
    <name type="scientific">Planosporangium thailandense</name>
    <dbReference type="NCBI Taxonomy" id="765197"/>
    <lineage>
        <taxon>Bacteria</taxon>
        <taxon>Bacillati</taxon>
        <taxon>Actinomycetota</taxon>
        <taxon>Actinomycetes</taxon>
        <taxon>Micromonosporales</taxon>
        <taxon>Micromonosporaceae</taxon>
        <taxon>Planosporangium</taxon>
    </lineage>
</organism>
<dbReference type="PANTHER" id="PTHR40047">
    <property type="entry name" value="UPF0703 PROTEIN YCGQ"/>
    <property type="match status" value="1"/>
</dbReference>
<feature type="domain" description="DUF1980" evidence="2">
    <location>
        <begin position="142"/>
        <end position="234"/>
    </location>
</feature>
<evidence type="ECO:0000313" key="4">
    <source>
        <dbReference type="Proteomes" id="UP000722989"/>
    </source>
</evidence>
<reference evidence="3 4" key="1">
    <citation type="submission" date="2020-03" db="EMBL/GenBank/DDBJ databases">
        <title>WGS of the type strain of Planosporangium spp.</title>
        <authorList>
            <person name="Thawai C."/>
        </authorList>
    </citation>
    <scope>NUCLEOTIDE SEQUENCE [LARGE SCALE GENOMIC DNA]</scope>
    <source>
        <strain evidence="3 4">TBRC 5610</strain>
    </source>
</reference>
<dbReference type="Proteomes" id="UP000722989">
    <property type="component" value="Unassembled WGS sequence"/>
</dbReference>
<evidence type="ECO:0000259" key="2">
    <source>
        <dbReference type="Pfam" id="PF21537"/>
    </source>
</evidence>
<dbReference type="InterPro" id="IPR052955">
    <property type="entry name" value="UPF0703_membrane_permease"/>
</dbReference>
<dbReference type="NCBIfam" id="TIGR03943">
    <property type="entry name" value="TIGR03943 family putative permease subunit"/>
    <property type="match status" value="1"/>
</dbReference>
<protein>
    <submittedName>
        <fullName evidence="3">TIGR03943 family protein</fullName>
    </submittedName>
</protein>
<dbReference type="InterPro" id="IPR048447">
    <property type="entry name" value="DUF1980_C"/>
</dbReference>
<keyword evidence="1" id="KW-1133">Transmembrane helix</keyword>
<feature type="transmembrane region" description="Helical" evidence="1">
    <location>
        <begin position="38"/>
        <end position="57"/>
    </location>
</feature>
<dbReference type="EMBL" id="JAATVY010000003">
    <property type="protein sequence ID" value="NJC69591.1"/>
    <property type="molecule type" value="Genomic_DNA"/>
</dbReference>